<evidence type="ECO:0000259" key="8">
    <source>
        <dbReference type="PROSITE" id="PS51918"/>
    </source>
</evidence>
<feature type="domain" description="Radical SAM core" evidence="8">
    <location>
        <begin position="188"/>
        <end position="423"/>
    </location>
</feature>
<evidence type="ECO:0000313" key="9">
    <source>
        <dbReference type="EMBL" id="BBH91865.1"/>
    </source>
</evidence>
<comment type="cofactor">
    <cofactor evidence="1">
        <name>[4Fe-4S] cluster</name>
        <dbReference type="ChEBI" id="CHEBI:49883"/>
    </cofactor>
</comment>
<accession>A0A455T0D6</accession>
<dbReference type="GO" id="GO:0031419">
    <property type="term" value="F:cobalamin binding"/>
    <property type="evidence" value="ECO:0007669"/>
    <property type="project" value="InterPro"/>
</dbReference>
<dbReference type="InterPro" id="IPR023404">
    <property type="entry name" value="rSAM_horseshoe"/>
</dbReference>
<dbReference type="PANTHER" id="PTHR43409">
    <property type="entry name" value="ANAEROBIC MAGNESIUM-PROTOPORPHYRIN IX MONOMETHYL ESTER CYCLASE-RELATED"/>
    <property type="match status" value="1"/>
</dbReference>
<proteinExistence type="predicted"/>
<dbReference type="GO" id="GO:0046872">
    <property type="term" value="F:metal ion binding"/>
    <property type="evidence" value="ECO:0007669"/>
    <property type="project" value="UniProtKB-KW"/>
</dbReference>
<evidence type="ECO:0000256" key="2">
    <source>
        <dbReference type="ARBA" id="ARBA00022691"/>
    </source>
</evidence>
<dbReference type="InterPro" id="IPR006638">
    <property type="entry name" value="Elp3/MiaA/NifB-like_rSAM"/>
</dbReference>
<dbReference type="CDD" id="cd01335">
    <property type="entry name" value="Radical_SAM"/>
    <property type="match status" value="1"/>
</dbReference>
<dbReference type="SUPFAM" id="SSF102114">
    <property type="entry name" value="Radical SAM enzymes"/>
    <property type="match status" value="1"/>
</dbReference>
<evidence type="ECO:0000256" key="6">
    <source>
        <dbReference type="SAM" id="MobiDB-lite"/>
    </source>
</evidence>
<gene>
    <name evidence="9" type="ORF">KTA_00640</name>
</gene>
<dbReference type="NCBIfam" id="NF040546">
    <property type="entry name" value="rSAM_CUAEP"/>
    <property type="match status" value="1"/>
</dbReference>
<dbReference type="InterPro" id="IPR058240">
    <property type="entry name" value="rSAM_sf"/>
</dbReference>
<name>A0A455T0D6_9CHLR</name>
<dbReference type="InterPro" id="IPR006158">
    <property type="entry name" value="Cobalamin-bd"/>
</dbReference>
<evidence type="ECO:0000256" key="4">
    <source>
        <dbReference type="ARBA" id="ARBA00023004"/>
    </source>
</evidence>
<dbReference type="SFLD" id="SFLDG01082">
    <property type="entry name" value="B12-binding_domain_containing"/>
    <property type="match status" value="1"/>
</dbReference>
<dbReference type="InterPro" id="IPR054699">
    <property type="entry name" value="rSAM_CUAEP"/>
</dbReference>
<dbReference type="AlphaFoldDB" id="A0A455T0D6"/>
<dbReference type="InterPro" id="IPR051198">
    <property type="entry name" value="BchE-like"/>
</dbReference>
<dbReference type="SFLD" id="SFLDS00029">
    <property type="entry name" value="Radical_SAM"/>
    <property type="match status" value="1"/>
</dbReference>
<reference evidence="9" key="1">
    <citation type="submission" date="2018-12" db="EMBL/GenBank/DDBJ databases">
        <title>Novel natural products biosynthetic potential of the class Ktedonobacteria.</title>
        <authorList>
            <person name="Zheng Y."/>
            <person name="Saitou A."/>
            <person name="Wang C.M."/>
            <person name="Toyoda A."/>
            <person name="Minakuchi Y."/>
            <person name="Sekiguchi Y."/>
            <person name="Ueda K."/>
            <person name="Takano H."/>
            <person name="Sakai Y."/>
            <person name="Yokota A."/>
            <person name="Yabe S."/>
        </authorList>
    </citation>
    <scope>NUCLEOTIDE SEQUENCE</scope>
    <source>
        <strain evidence="9">A3-2</strain>
    </source>
</reference>
<dbReference type="GO" id="GO:0003824">
    <property type="term" value="F:catalytic activity"/>
    <property type="evidence" value="ECO:0007669"/>
    <property type="project" value="InterPro"/>
</dbReference>
<dbReference type="PANTHER" id="PTHR43409:SF7">
    <property type="entry name" value="BLL1977 PROTEIN"/>
    <property type="match status" value="1"/>
</dbReference>
<dbReference type="InterPro" id="IPR007197">
    <property type="entry name" value="rSAM"/>
</dbReference>
<keyword evidence="2" id="KW-0949">S-adenosyl-L-methionine</keyword>
<dbReference type="PROSITE" id="PS51918">
    <property type="entry name" value="RADICAL_SAM"/>
    <property type="match status" value="1"/>
</dbReference>
<keyword evidence="3" id="KW-0479">Metal-binding</keyword>
<evidence type="ECO:0000256" key="1">
    <source>
        <dbReference type="ARBA" id="ARBA00001966"/>
    </source>
</evidence>
<dbReference type="EMBL" id="AP019377">
    <property type="protein sequence ID" value="BBH91865.1"/>
    <property type="molecule type" value="Genomic_DNA"/>
</dbReference>
<dbReference type="GO" id="GO:0051536">
    <property type="term" value="F:iron-sulfur cluster binding"/>
    <property type="evidence" value="ECO:0007669"/>
    <property type="project" value="UniProtKB-KW"/>
</dbReference>
<sequence>MKAPGAILLLSCYELGHQPLALATLQARLREAGYQPRAIDCAVEPLAEEEIRAARLVAISVPMHTALRLGEALARRIRAIHPQVYLCFYGLYALLNADYLLRDLADAVLGGEYEEPLLALVRALEREEQAREADGQRPDPGRLPRKLPEVPGVRTRERRVGAWLQRPTFVVPQRHGLPELQRYARLEWNGRTHLAGYTETTRGCKHTCLHCPITPVYRGRFFAVPQEVVLADIRAQVEQGATHITFGDPDFFNGPTHALRIARALHREFPAVTFDATIKIEHLLKHRHLLPELRELGCLFVVSAVESLNDEVLRRLRKGHSAADAVEAFALMEEVGITLRPSLLPFSPWETLESYLALLDFFEARHLVEQVDPVHFSIRLLIPPGSALLESEERPAWLGELDETAYSYRWRHPDPRMDELQERVAALAEEGAQQGWDPVETFFQIKEEALAVAGRPFDRAAARKRYGEPRHPPRLTESWFCCAEPIRSHLNACCGETDQEQAVSCTSSRCCGTGH</sequence>
<dbReference type="Gene3D" id="3.80.30.20">
    <property type="entry name" value="tm_1862 like domain"/>
    <property type="match status" value="1"/>
</dbReference>
<dbReference type="PROSITE" id="PS51332">
    <property type="entry name" value="B12_BINDING"/>
    <property type="match status" value="1"/>
</dbReference>
<feature type="domain" description="B12-binding" evidence="7">
    <location>
        <begin position="4"/>
        <end position="131"/>
    </location>
</feature>
<evidence type="ECO:0000256" key="5">
    <source>
        <dbReference type="ARBA" id="ARBA00023014"/>
    </source>
</evidence>
<dbReference type="Pfam" id="PF04055">
    <property type="entry name" value="Radical_SAM"/>
    <property type="match status" value="1"/>
</dbReference>
<dbReference type="SMART" id="SM00729">
    <property type="entry name" value="Elp3"/>
    <property type="match status" value="1"/>
</dbReference>
<keyword evidence="4" id="KW-0408">Iron</keyword>
<feature type="region of interest" description="Disordered" evidence="6">
    <location>
        <begin position="129"/>
        <end position="149"/>
    </location>
</feature>
<dbReference type="GO" id="GO:0005829">
    <property type="term" value="C:cytosol"/>
    <property type="evidence" value="ECO:0007669"/>
    <property type="project" value="TreeGrafter"/>
</dbReference>
<evidence type="ECO:0000256" key="3">
    <source>
        <dbReference type="ARBA" id="ARBA00022723"/>
    </source>
</evidence>
<evidence type="ECO:0000259" key="7">
    <source>
        <dbReference type="PROSITE" id="PS51332"/>
    </source>
</evidence>
<protein>
    <submittedName>
        <fullName evidence="9">Radical SAM protein</fullName>
    </submittedName>
</protein>
<dbReference type="Gene3D" id="3.40.50.280">
    <property type="entry name" value="Cobalamin-binding domain"/>
    <property type="match status" value="1"/>
</dbReference>
<organism evidence="9">
    <name type="scientific">Thermogemmatispora argillosa</name>
    <dbReference type="NCBI Taxonomy" id="2045280"/>
    <lineage>
        <taxon>Bacteria</taxon>
        <taxon>Bacillati</taxon>
        <taxon>Chloroflexota</taxon>
        <taxon>Ktedonobacteria</taxon>
        <taxon>Thermogemmatisporales</taxon>
        <taxon>Thermogemmatisporaceae</taxon>
        <taxon>Thermogemmatispora</taxon>
    </lineage>
</organism>
<keyword evidence="5" id="KW-0411">Iron-sulfur</keyword>